<dbReference type="GO" id="GO:0006355">
    <property type="term" value="P:regulation of DNA-templated transcription"/>
    <property type="evidence" value="ECO:0007669"/>
    <property type="project" value="InterPro"/>
</dbReference>
<dbReference type="Proteomes" id="UP000593567">
    <property type="component" value="Unassembled WGS sequence"/>
</dbReference>
<dbReference type="PANTHER" id="PTHR23326">
    <property type="entry name" value="CCR4 NOT-RELATED"/>
    <property type="match status" value="1"/>
</dbReference>
<keyword evidence="9" id="KW-0175">Coiled coil</keyword>
<feature type="compositionally biased region" description="Polar residues" evidence="10">
    <location>
        <begin position="298"/>
        <end position="358"/>
    </location>
</feature>
<dbReference type="AlphaFoldDB" id="A0A7J7JCG6"/>
<evidence type="ECO:0000313" key="13">
    <source>
        <dbReference type="Proteomes" id="UP000593567"/>
    </source>
</evidence>
<feature type="compositionally biased region" description="Low complexity" evidence="10">
    <location>
        <begin position="439"/>
        <end position="473"/>
    </location>
</feature>
<dbReference type="GO" id="GO:0030015">
    <property type="term" value="C:CCR4-NOT core complex"/>
    <property type="evidence" value="ECO:0007669"/>
    <property type="project" value="InterPro"/>
</dbReference>
<comment type="caution">
    <text evidence="12">The sequence shown here is derived from an EMBL/GenBank/DDBJ whole genome shotgun (WGS) entry which is preliminary data.</text>
</comment>
<comment type="similarity">
    <text evidence="3">Belongs to the CNOT2/3/5 family.</text>
</comment>
<feature type="coiled-coil region" evidence="9">
    <location>
        <begin position="125"/>
        <end position="152"/>
    </location>
</feature>
<organism evidence="12 13">
    <name type="scientific">Bugula neritina</name>
    <name type="common">Brown bryozoan</name>
    <name type="synonym">Sertularia neritina</name>
    <dbReference type="NCBI Taxonomy" id="10212"/>
    <lineage>
        <taxon>Eukaryota</taxon>
        <taxon>Metazoa</taxon>
        <taxon>Spiralia</taxon>
        <taxon>Lophotrochozoa</taxon>
        <taxon>Bryozoa</taxon>
        <taxon>Gymnolaemata</taxon>
        <taxon>Cheilostomatida</taxon>
        <taxon>Flustrina</taxon>
        <taxon>Buguloidea</taxon>
        <taxon>Bugulidae</taxon>
        <taxon>Bugula</taxon>
    </lineage>
</organism>
<keyword evidence="13" id="KW-1185">Reference proteome</keyword>
<protein>
    <recommendedName>
        <fullName evidence="11">CCR4-Not complex component Not N-terminal domain-containing protein</fullName>
    </recommendedName>
</protein>
<dbReference type="InterPro" id="IPR012270">
    <property type="entry name" value="CCR4-NOT_su3/5"/>
</dbReference>
<feature type="compositionally biased region" description="Basic and acidic residues" evidence="10">
    <location>
        <begin position="282"/>
        <end position="291"/>
    </location>
</feature>
<dbReference type="OrthoDB" id="293823at2759"/>
<evidence type="ECO:0000256" key="8">
    <source>
        <dbReference type="ARBA" id="ARBA00023242"/>
    </source>
</evidence>
<dbReference type="EMBL" id="VXIV02002685">
    <property type="protein sequence ID" value="KAF6023623.1"/>
    <property type="molecule type" value="Genomic_DNA"/>
</dbReference>
<feature type="domain" description="CCR4-Not complex component Not N-terminal" evidence="11">
    <location>
        <begin position="4"/>
        <end position="234"/>
    </location>
</feature>
<dbReference type="InterPro" id="IPR007207">
    <property type="entry name" value="Not_N"/>
</dbReference>
<comment type="subcellular location">
    <subcellularLocation>
        <location evidence="2">Cytoplasm</location>
    </subcellularLocation>
    <subcellularLocation>
        <location evidence="1">Nucleus</location>
    </subcellularLocation>
</comment>
<dbReference type="InterPro" id="IPR040168">
    <property type="entry name" value="Not2/3/5"/>
</dbReference>
<feature type="region of interest" description="Disordered" evidence="10">
    <location>
        <begin position="416"/>
        <end position="473"/>
    </location>
</feature>
<keyword evidence="5" id="KW-0678">Repressor</keyword>
<evidence type="ECO:0000256" key="3">
    <source>
        <dbReference type="ARBA" id="ARBA00007682"/>
    </source>
</evidence>
<evidence type="ECO:0000256" key="5">
    <source>
        <dbReference type="ARBA" id="ARBA00022491"/>
    </source>
</evidence>
<evidence type="ECO:0000256" key="1">
    <source>
        <dbReference type="ARBA" id="ARBA00004123"/>
    </source>
</evidence>
<evidence type="ECO:0000256" key="10">
    <source>
        <dbReference type="SAM" id="MobiDB-lite"/>
    </source>
</evidence>
<feature type="compositionally biased region" description="Polar residues" evidence="10">
    <location>
        <begin position="421"/>
        <end position="436"/>
    </location>
</feature>
<proteinExistence type="inferred from homology"/>
<feature type="compositionally biased region" description="Polar residues" evidence="10">
    <location>
        <begin position="249"/>
        <end position="280"/>
    </location>
</feature>
<keyword evidence="4" id="KW-0963">Cytoplasm</keyword>
<evidence type="ECO:0000256" key="6">
    <source>
        <dbReference type="ARBA" id="ARBA00023015"/>
    </source>
</evidence>
<feature type="compositionally biased region" description="Polar residues" evidence="10">
    <location>
        <begin position="525"/>
        <end position="545"/>
    </location>
</feature>
<evidence type="ECO:0000256" key="7">
    <source>
        <dbReference type="ARBA" id="ARBA00023163"/>
    </source>
</evidence>
<name>A0A7J7JCG6_BUGNE</name>
<evidence type="ECO:0000313" key="12">
    <source>
        <dbReference type="EMBL" id="KAF6023623.1"/>
    </source>
</evidence>
<keyword evidence="6" id="KW-0805">Transcription regulation</keyword>
<dbReference type="Pfam" id="PF04065">
    <property type="entry name" value="Not3"/>
    <property type="match status" value="1"/>
</dbReference>
<evidence type="ECO:0000259" key="11">
    <source>
        <dbReference type="Pfam" id="PF04065"/>
    </source>
</evidence>
<reference evidence="12" key="1">
    <citation type="submission" date="2020-06" db="EMBL/GenBank/DDBJ databases">
        <title>Draft genome of Bugula neritina, a colonial animal packing powerful symbionts and potential medicines.</title>
        <authorList>
            <person name="Rayko M."/>
        </authorList>
    </citation>
    <scope>NUCLEOTIDE SEQUENCE [LARGE SCALE GENOMIC DNA]</scope>
    <source>
        <strain evidence="12">Kwan_BN1</strain>
    </source>
</reference>
<dbReference type="GO" id="GO:0005634">
    <property type="term" value="C:nucleus"/>
    <property type="evidence" value="ECO:0007669"/>
    <property type="project" value="UniProtKB-SubCell"/>
</dbReference>
<feature type="compositionally biased region" description="Polar residues" evidence="10">
    <location>
        <begin position="496"/>
        <end position="510"/>
    </location>
</feature>
<evidence type="ECO:0000256" key="4">
    <source>
        <dbReference type="ARBA" id="ARBA00022490"/>
    </source>
</evidence>
<sequence length="557" mass="61478">MADKRRLQGEIERCNKKVQEGCDTFDDIWEKFNSATQLNQKEKFEADLKREIKKLQRLRDQIKTWVNTNDIRDKAPLVENRKKIENRMERFKVVEKETKTKAYSKEGLGASTKLDPAAKEKREVESWLQEAINSLEIQADQLESEIETIATSGSKKRSKSDKNKEEKLTELTNSVDRHKYHISQLELILRLLNNDKLEPKQIKDIKEDLDYYVEANSEDDFEENEFMYDDLDLEELSGEQFTVQPAVQHTDNSYDNDTSSNHSTHINTNHTPATPSTPAANHSKDTETEHSKSKHRPTTNSDDLQGKTNGPSKPPLTISTKTSSNSHQSITESPASSATGTPSIPNTPVSLANPSYSHPDSPFHTPSNLNNLALSSSSTAANLQTFSNLNSSSSSVPSTFNAHLNPQQQAQLISYSDAAAPQTSADLTSRPTSADNRSTETPPQSSTPNSTTGSSIGNSVSNSTIPSPAPSPATMMTLEAQLKPEQVRQMAGGGSSTYQNGPVNSISSHNGALPKMPGEPVNSLRMMSQSAVPSQFPMTAQQHFPTSRHPCYPRVAP</sequence>
<dbReference type="PIRSF" id="PIRSF005290">
    <property type="entry name" value="NOT_su_3_5"/>
    <property type="match status" value="1"/>
</dbReference>
<feature type="region of interest" description="Disordered" evidence="10">
    <location>
        <begin position="249"/>
        <end position="369"/>
    </location>
</feature>
<feature type="region of interest" description="Disordered" evidence="10">
    <location>
        <begin position="486"/>
        <end position="557"/>
    </location>
</feature>
<dbReference type="GO" id="GO:0005737">
    <property type="term" value="C:cytoplasm"/>
    <property type="evidence" value="ECO:0007669"/>
    <property type="project" value="UniProtKB-SubCell"/>
</dbReference>
<evidence type="ECO:0000256" key="2">
    <source>
        <dbReference type="ARBA" id="ARBA00004496"/>
    </source>
</evidence>
<gene>
    <name evidence="12" type="ORF">EB796_018062</name>
</gene>
<keyword evidence="8" id="KW-0539">Nucleus</keyword>
<feature type="coiled-coil region" evidence="9">
    <location>
        <begin position="38"/>
        <end position="68"/>
    </location>
</feature>
<evidence type="ECO:0000256" key="9">
    <source>
        <dbReference type="SAM" id="Coils"/>
    </source>
</evidence>
<accession>A0A7J7JCG6</accession>
<keyword evidence="7" id="KW-0804">Transcription</keyword>